<proteinExistence type="predicted"/>
<reference evidence="1" key="1">
    <citation type="journal article" date="2020" name="mSystems">
        <title>Genome- and Community-Level Interaction Insights into Carbon Utilization and Element Cycling Functions of Hydrothermarchaeota in Hydrothermal Sediment.</title>
        <authorList>
            <person name="Zhou Z."/>
            <person name="Liu Y."/>
            <person name="Xu W."/>
            <person name="Pan J."/>
            <person name="Luo Z.H."/>
            <person name="Li M."/>
        </authorList>
    </citation>
    <scope>NUCLEOTIDE SEQUENCE [LARGE SCALE GENOMIC DNA]</scope>
    <source>
        <strain evidence="1">SpSt-468</strain>
    </source>
</reference>
<comment type="caution">
    <text evidence="1">The sequence shown here is derived from an EMBL/GenBank/DDBJ whole genome shotgun (WGS) entry which is preliminary data.</text>
</comment>
<name>A0A7C3J3I3_9CREN</name>
<dbReference type="EMBL" id="DSTX01000002">
    <property type="protein sequence ID" value="HFK19956.1"/>
    <property type="molecule type" value="Genomic_DNA"/>
</dbReference>
<organism evidence="1">
    <name type="scientific">Candidatus Methanomethylicus mesodigestus</name>
    <dbReference type="NCBI Taxonomy" id="1867258"/>
    <lineage>
        <taxon>Archaea</taxon>
        <taxon>Thermoproteota</taxon>
        <taxon>Methanosuratincolia</taxon>
        <taxon>Candidatus Methanomethylicales</taxon>
        <taxon>Candidatus Methanomethylicaceae</taxon>
        <taxon>Candidatus Methanomethylicus</taxon>
    </lineage>
</organism>
<sequence>METIERCIEFAKEIRMTADLVQAYEDCERVSDLICDEALSTVEDPDLRNVIREMRALHYKVREKYFRSYARKAEELFCRIPSKANVLKYHEIEELLNGVSDEEIERVSDGSMREILLKIKHVHDKGHSERKLQILSEILGEPRP</sequence>
<accession>A0A7C3J3I3</accession>
<gene>
    <name evidence="1" type="ORF">ENS19_01595</name>
</gene>
<dbReference type="AlphaFoldDB" id="A0A7C3J3I3"/>
<evidence type="ECO:0000313" key="1">
    <source>
        <dbReference type="EMBL" id="HFK19956.1"/>
    </source>
</evidence>
<protein>
    <submittedName>
        <fullName evidence="1">Uncharacterized protein</fullName>
    </submittedName>
</protein>